<dbReference type="KEGG" id="nei:BG910_06420"/>
<gene>
    <name evidence="1" type="ORF">BG910_06420</name>
</gene>
<reference evidence="1 2" key="1">
    <citation type="submission" date="2017-06" db="EMBL/GenBank/DDBJ databases">
        <title>Neisseria chenwenguii sp. nov., isolated from the intestinal contents of Tibetan Plateau Pika in Yushu, Qinghai Province, China.</title>
        <authorList>
            <person name="Zhang G."/>
        </authorList>
    </citation>
    <scope>NUCLEOTIDE SEQUENCE [LARGE SCALE GENOMIC DNA]</scope>
    <source>
        <strain evidence="1 2">10023</strain>
    </source>
</reference>
<dbReference type="EMBL" id="CP022278">
    <property type="protein sequence ID" value="ASK27422.1"/>
    <property type="molecule type" value="Genomic_DNA"/>
</dbReference>
<dbReference type="OrthoDB" id="8606060at2"/>
<organism evidence="1 2">
    <name type="scientific">Neisseria chenwenguii</name>
    <dbReference type="NCBI Taxonomy" id="1853278"/>
    <lineage>
        <taxon>Bacteria</taxon>
        <taxon>Pseudomonadati</taxon>
        <taxon>Pseudomonadota</taxon>
        <taxon>Betaproteobacteria</taxon>
        <taxon>Neisseriales</taxon>
        <taxon>Neisseriaceae</taxon>
        <taxon>Neisseria</taxon>
    </lineage>
</organism>
<dbReference type="Proteomes" id="UP000198238">
    <property type="component" value="Chromosome"/>
</dbReference>
<dbReference type="GO" id="GO:0016740">
    <property type="term" value="F:transferase activity"/>
    <property type="evidence" value="ECO:0007669"/>
    <property type="project" value="UniProtKB-KW"/>
</dbReference>
<evidence type="ECO:0000313" key="1">
    <source>
        <dbReference type="EMBL" id="ASK27422.1"/>
    </source>
</evidence>
<sequence length="85" mass="9802">MLTEEKKVVATVKVAASFTPAEEQFPHYRLVPLDADRQGYLCLLFYIKPGSFLMLEPRIKRYAAIRKLTLLLENAVYPIFEIGRV</sequence>
<name>A0A220S1X5_9NEIS</name>
<dbReference type="AlphaFoldDB" id="A0A220S1X5"/>
<dbReference type="RefSeq" id="WP_089036132.1">
    <property type="nucleotide sequence ID" value="NZ_CP022278.1"/>
</dbReference>
<protein>
    <submittedName>
        <fullName evidence="1">Lipopolysaccharide heptosyltransferase</fullName>
    </submittedName>
</protein>
<keyword evidence="2" id="KW-1185">Reference proteome</keyword>
<evidence type="ECO:0000313" key="2">
    <source>
        <dbReference type="Proteomes" id="UP000198238"/>
    </source>
</evidence>
<proteinExistence type="predicted"/>
<accession>A0A220S1X5</accession>
<keyword evidence="1" id="KW-0808">Transferase</keyword>